<dbReference type="Pfam" id="PF02627">
    <property type="entry name" value="CMD"/>
    <property type="match status" value="1"/>
</dbReference>
<evidence type="ECO:0000313" key="2">
    <source>
        <dbReference type="EMBL" id="CAH0374829.1"/>
    </source>
</evidence>
<protein>
    <recommendedName>
        <fullName evidence="1">Carboxymuconolactone decarboxylase-like domain-containing protein</fullName>
    </recommendedName>
</protein>
<gene>
    <name evidence="2" type="ORF">PECAL_4P21340</name>
</gene>
<dbReference type="PANTHER" id="PTHR34846">
    <property type="entry name" value="4-CARBOXYMUCONOLACTONE DECARBOXYLASE FAMILY PROTEIN (AFU_ORTHOLOGUE AFUA_6G11590)"/>
    <property type="match status" value="1"/>
</dbReference>
<proteinExistence type="predicted"/>
<reference evidence="2" key="1">
    <citation type="submission" date="2021-11" db="EMBL/GenBank/DDBJ databases">
        <authorList>
            <consortium name="Genoscope - CEA"/>
            <person name="William W."/>
        </authorList>
    </citation>
    <scope>NUCLEOTIDE SEQUENCE</scope>
</reference>
<dbReference type="SUPFAM" id="SSF69118">
    <property type="entry name" value="AhpD-like"/>
    <property type="match status" value="1"/>
</dbReference>
<accession>A0A8J2X0B3</accession>
<keyword evidence="3" id="KW-1185">Reference proteome</keyword>
<dbReference type="Proteomes" id="UP000789595">
    <property type="component" value="Unassembled WGS sequence"/>
</dbReference>
<dbReference type="AlphaFoldDB" id="A0A8J2X0B3"/>
<sequence>MRNQTGAVIAAVVAFVAMRAFTRRLYGKRTLLRQKSSAPRLPPQVPPFQDADQQQLYDTIVDTRIKVIGKDALFDERGALRGPWNPEVASPLLGRHLERLATAVRTENSLEANVYEVAILAVGVAWHAQFEWYAHERLARKAGVADEALPLIKANAHPRHLEGILTVEELAAYTFSRELALTTRVSDETYASTKAVLGGDRAMADLSLTIACYHGVSVLLNSFEVALPEGVEKPFPEE</sequence>
<comment type="caution">
    <text evidence="2">The sequence shown here is derived from an EMBL/GenBank/DDBJ whole genome shotgun (WGS) entry which is preliminary data.</text>
</comment>
<evidence type="ECO:0000259" key="1">
    <source>
        <dbReference type="Pfam" id="PF02627"/>
    </source>
</evidence>
<feature type="domain" description="Carboxymuconolactone decarboxylase-like" evidence="1">
    <location>
        <begin position="91"/>
        <end position="148"/>
    </location>
</feature>
<evidence type="ECO:0000313" key="3">
    <source>
        <dbReference type="Proteomes" id="UP000789595"/>
    </source>
</evidence>
<dbReference type="Gene3D" id="1.20.1290.10">
    <property type="entry name" value="AhpD-like"/>
    <property type="match status" value="1"/>
</dbReference>
<organism evidence="2 3">
    <name type="scientific">Pelagomonas calceolata</name>
    <dbReference type="NCBI Taxonomy" id="35677"/>
    <lineage>
        <taxon>Eukaryota</taxon>
        <taxon>Sar</taxon>
        <taxon>Stramenopiles</taxon>
        <taxon>Ochrophyta</taxon>
        <taxon>Pelagophyceae</taxon>
        <taxon>Pelagomonadales</taxon>
        <taxon>Pelagomonadaceae</taxon>
        <taxon>Pelagomonas</taxon>
    </lineage>
</organism>
<dbReference type="PANTHER" id="PTHR34846:SF11">
    <property type="entry name" value="4-CARBOXYMUCONOLACTONE DECARBOXYLASE FAMILY PROTEIN (AFU_ORTHOLOGUE AFUA_6G11590)"/>
    <property type="match status" value="1"/>
</dbReference>
<dbReference type="InterPro" id="IPR003779">
    <property type="entry name" value="CMD-like"/>
</dbReference>
<dbReference type="EMBL" id="CAKKNE010000004">
    <property type="protein sequence ID" value="CAH0374829.1"/>
    <property type="molecule type" value="Genomic_DNA"/>
</dbReference>
<dbReference type="GO" id="GO:0051920">
    <property type="term" value="F:peroxiredoxin activity"/>
    <property type="evidence" value="ECO:0007669"/>
    <property type="project" value="InterPro"/>
</dbReference>
<dbReference type="OrthoDB" id="2567457at2759"/>
<name>A0A8J2X0B3_9STRA</name>
<dbReference type="InterPro" id="IPR029032">
    <property type="entry name" value="AhpD-like"/>
</dbReference>